<proteinExistence type="inferred from homology"/>
<dbReference type="PANTHER" id="PTHR33365:SF4">
    <property type="entry name" value="CYCLOCHLOROTINE BIOSYNTHESIS PROTEIN O"/>
    <property type="match status" value="1"/>
</dbReference>
<protein>
    <recommendedName>
        <fullName evidence="6">Tat pathway signal sequence</fullName>
    </recommendedName>
</protein>
<dbReference type="PANTHER" id="PTHR33365">
    <property type="entry name" value="YALI0B05434P"/>
    <property type="match status" value="1"/>
</dbReference>
<name>A0A409WNL2_9AGAR</name>
<dbReference type="AlphaFoldDB" id="A0A409WNL2"/>
<evidence type="ECO:0000256" key="2">
    <source>
        <dbReference type="ARBA" id="ARBA00035112"/>
    </source>
</evidence>
<dbReference type="OrthoDB" id="3687641at2759"/>
<keyword evidence="3" id="KW-0472">Membrane</keyword>
<dbReference type="Proteomes" id="UP000284706">
    <property type="component" value="Unassembled WGS sequence"/>
</dbReference>
<dbReference type="InParanoid" id="A0A409WNL2"/>
<keyword evidence="3" id="KW-0812">Transmembrane</keyword>
<evidence type="ECO:0000313" key="5">
    <source>
        <dbReference type="Proteomes" id="UP000284706"/>
    </source>
</evidence>
<accession>A0A409WNL2</accession>
<comment type="caution">
    <text evidence="4">The sequence shown here is derived from an EMBL/GenBank/DDBJ whole genome shotgun (WGS) entry which is preliminary data.</text>
</comment>
<dbReference type="GO" id="GO:0043386">
    <property type="term" value="P:mycotoxin biosynthetic process"/>
    <property type="evidence" value="ECO:0007669"/>
    <property type="project" value="InterPro"/>
</dbReference>
<keyword evidence="3" id="KW-1133">Transmembrane helix</keyword>
<dbReference type="InterPro" id="IPR021765">
    <property type="entry name" value="UstYa-like"/>
</dbReference>
<evidence type="ECO:0000256" key="3">
    <source>
        <dbReference type="SAM" id="Phobius"/>
    </source>
</evidence>
<dbReference type="Pfam" id="PF11807">
    <property type="entry name" value="UstYa"/>
    <property type="match status" value="1"/>
</dbReference>
<feature type="transmembrane region" description="Helical" evidence="3">
    <location>
        <begin position="46"/>
        <end position="64"/>
    </location>
</feature>
<comment type="pathway">
    <text evidence="1">Mycotoxin biosynthesis.</text>
</comment>
<comment type="similarity">
    <text evidence="2">Belongs to the ustYa family.</text>
</comment>
<dbReference type="STRING" id="231916.A0A409WNL2"/>
<organism evidence="4 5">
    <name type="scientific">Gymnopilus dilepis</name>
    <dbReference type="NCBI Taxonomy" id="231916"/>
    <lineage>
        <taxon>Eukaryota</taxon>
        <taxon>Fungi</taxon>
        <taxon>Dikarya</taxon>
        <taxon>Basidiomycota</taxon>
        <taxon>Agaricomycotina</taxon>
        <taxon>Agaricomycetes</taxon>
        <taxon>Agaricomycetidae</taxon>
        <taxon>Agaricales</taxon>
        <taxon>Agaricineae</taxon>
        <taxon>Hymenogastraceae</taxon>
        <taxon>Gymnopilus</taxon>
    </lineage>
</organism>
<evidence type="ECO:0008006" key="6">
    <source>
        <dbReference type="Google" id="ProtNLM"/>
    </source>
</evidence>
<gene>
    <name evidence="4" type="ORF">CVT26_011529</name>
</gene>
<sequence length="285" mass="33468">MFPYLPIKQSDREEGSKDELYSDRPSQETTRAFDSNLPFVSWGRRYWLFLSHGVLLIVCIALVLRSIQDSRRPPALPFCKSTFRYFPAPANVAVEYYKEFNVTKGSFNHSSIYRGDPGPEIDDAWERISTGVKLTRITRDELLRMGKEDRPSTVKWRPKDGGGYMAALEVTHQLHCLNMFRKYIHLDYYGQADEFFRTSKEKTILNHLEHCIDNLRQYLMCNADTAMITFEWVRGFSVEYPDFNTRHQCRNFEKIITWQNDHGVDVPEDENVERLEGQIDMPYPP</sequence>
<evidence type="ECO:0000256" key="1">
    <source>
        <dbReference type="ARBA" id="ARBA00004685"/>
    </source>
</evidence>
<reference evidence="4 5" key="1">
    <citation type="journal article" date="2018" name="Evol. Lett.">
        <title>Horizontal gene cluster transfer increased hallucinogenic mushroom diversity.</title>
        <authorList>
            <person name="Reynolds H.T."/>
            <person name="Vijayakumar V."/>
            <person name="Gluck-Thaler E."/>
            <person name="Korotkin H.B."/>
            <person name="Matheny P.B."/>
            <person name="Slot J.C."/>
        </authorList>
    </citation>
    <scope>NUCLEOTIDE SEQUENCE [LARGE SCALE GENOMIC DNA]</scope>
    <source>
        <strain evidence="4 5">SRW20</strain>
    </source>
</reference>
<dbReference type="EMBL" id="NHYE01004971">
    <property type="protein sequence ID" value="PPQ80082.1"/>
    <property type="molecule type" value="Genomic_DNA"/>
</dbReference>
<keyword evidence="5" id="KW-1185">Reference proteome</keyword>
<evidence type="ECO:0000313" key="4">
    <source>
        <dbReference type="EMBL" id="PPQ80082.1"/>
    </source>
</evidence>